<dbReference type="InterPro" id="IPR007278">
    <property type="entry name" value="DUF397"/>
</dbReference>
<evidence type="ECO:0000313" key="2">
    <source>
        <dbReference type="EMBL" id="MFD1546954.1"/>
    </source>
</evidence>
<dbReference type="Pfam" id="PF04149">
    <property type="entry name" value="DUF397"/>
    <property type="match status" value="1"/>
</dbReference>
<protein>
    <submittedName>
        <fullName evidence="2">DUF397 domain-containing protein</fullName>
    </submittedName>
</protein>
<comment type="caution">
    <text evidence="2">The sequence shown here is derived from an EMBL/GenBank/DDBJ whole genome shotgun (WGS) entry which is preliminary data.</text>
</comment>
<proteinExistence type="predicted"/>
<dbReference type="EMBL" id="JBHUCM010000070">
    <property type="protein sequence ID" value="MFD1546954.1"/>
    <property type="molecule type" value="Genomic_DNA"/>
</dbReference>
<dbReference type="RefSeq" id="WP_219536639.1">
    <property type="nucleotide sequence ID" value="NZ_JAHKRM010000031.1"/>
</dbReference>
<keyword evidence="3" id="KW-1185">Reference proteome</keyword>
<organism evidence="2 3">
    <name type="scientific">Nonomuraea guangzhouensis</name>
    <dbReference type="NCBI Taxonomy" id="1291555"/>
    <lineage>
        <taxon>Bacteria</taxon>
        <taxon>Bacillati</taxon>
        <taxon>Actinomycetota</taxon>
        <taxon>Actinomycetes</taxon>
        <taxon>Streptosporangiales</taxon>
        <taxon>Streptosporangiaceae</taxon>
        <taxon>Nonomuraea</taxon>
    </lineage>
</organism>
<accession>A0ABW4GX29</accession>
<gene>
    <name evidence="2" type="ORF">ACFSJ0_58650</name>
</gene>
<reference evidence="3" key="1">
    <citation type="journal article" date="2019" name="Int. J. Syst. Evol. Microbiol.">
        <title>The Global Catalogue of Microorganisms (GCM) 10K type strain sequencing project: providing services to taxonomists for standard genome sequencing and annotation.</title>
        <authorList>
            <consortium name="The Broad Institute Genomics Platform"/>
            <consortium name="The Broad Institute Genome Sequencing Center for Infectious Disease"/>
            <person name="Wu L."/>
            <person name="Ma J."/>
        </authorList>
    </citation>
    <scope>NUCLEOTIDE SEQUENCE [LARGE SCALE GENOMIC DNA]</scope>
    <source>
        <strain evidence="3">CGMCC 1.15399</strain>
    </source>
</reference>
<evidence type="ECO:0000313" key="3">
    <source>
        <dbReference type="Proteomes" id="UP001597097"/>
    </source>
</evidence>
<evidence type="ECO:0000259" key="1">
    <source>
        <dbReference type="Pfam" id="PF04149"/>
    </source>
</evidence>
<feature type="domain" description="DUF397" evidence="1">
    <location>
        <begin position="10"/>
        <end position="62"/>
    </location>
</feature>
<name>A0ABW4GX29_9ACTN</name>
<sequence length="75" mass="7968">MADIETQAGGWRKSSFCNGASSCVEVAELANGNVALRDGKEQDGPMLVFTPSEWAAFTAGVRDNEFDLASLEARA</sequence>
<dbReference type="Proteomes" id="UP001597097">
    <property type="component" value="Unassembled WGS sequence"/>
</dbReference>